<dbReference type="InterPro" id="IPR050796">
    <property type="entry name" value="SCF_F-box_component"/>
</dbReference>
<dbReference type="InterPro" id="IPR017451">
    <property type="entry name" value="F-box-assoc_interact_dom"/>
</dbReference>
<dbReference type="EMBL" id="BQNB010017790">
    <property type="protein sequence ID" value="GJT67245.1"/>
    <property type="molecule type" value="Genomic_DNA"/>
</dbReference>
<reference evidence="2" key="1">
    <citation type="journal article" date="2022" name="Int. J. Mol. Sci.">
        <title>Draft Genome of Tanacetum Coccineum: Genomic Comparison of Closely Related Tanacetum-Family Plants.</title>
        <authorList>
            <person name="Yamashiro T."/>
            <person name="Shiraishi A."/>
            <person name="Nakayama K."/>
            <person name="Satake H."/>
        </authorList>
    </citation>
    <scope>NUCLEOTIDE SEQUENCE</scope>
</reference>
<dbReference type="PANTHER" id="PTHR31672:SF10">
    <property type="entry name" value="F-BOX DOMAIN-CONTAINING PROTEIN"/>
    <property type="match status" value="1"/>
</dbReference>
<dbReference type="PANTHER" id="PTHR31672">
    <property type="entry name" value="BNACNNG10540D PROTEIN"/>
    <property type="match status" value="1"/>
</dbReference>
<evidence type="ECO:0000313" key="2">
    <source>
        <dbReference type="EMBL" id="GJT67245.1"/>
    </source>
</evidence>
<dbReference type="Proteomes" id="UP001151760">
    <property type="component" value="Unassembled WGS sequence"/>
</dbReference>
<sequence length="265" mass="30640">MAMAHGYPMAVIWNPSIRKSGDIVMSSKYDWSMYNTIVGFGVCPSTFDVKLVKITYIKDDDPFYDSTQVEVFTLSSGAWKSLSINLPRESIRFTQDYSMDLDGFIYWLAIDHDGDAEGKTEGHNMIMSFDMRSENFIEISLPRSLVDADYTHLSISKWMESLVVLEYNLRARKPDYNVWMMKDGVQKSFAKLFTIEAPEAPIRRVLRFRKSGEPIITMHSSRYDVLGVYHYEPNSRHISYIRICTDWPDSHLASSYTDTLLLLDQ</sequence>
<evidence type="ECO:0000313" key="3">
    <source>
        <dbReference type="Proteomes" id="UP001151760"/>
    </source>
</evidence>
<accession>A0ABQ5FWM7</accession>
<organism evidence="2 3">
    <name type="scientific">Tanacetum coccineum</name>
    <dbReference type="NCBI Taxonomy" id="301880"/>
    <lineage>
        <taxon>Eukaryota</taxon>
        <taxon>Viridiplantae</taxon>
        <taxon>Streptophyta</taxon>
        <taxon>Embryophyta</taxon>
        <taxon>Tracheophyta</taxon>
        <taxon>Spermatophyta</taxon>
        <taxon>Magnoliopsida</taxon>
        <taxon>eudicotyledons</taxon>
        <taxon>Gunneridae</taxon>
        <taxon>Pentapetalae</taxon>
        <taxon>asterids</taxon>
        <taxon>campanulids</taxon>
        <taxon>Asterales</taxon>
        <taxon>Asteraceae</taxon>
        <taxon>Asteroideae</taxon>
        <taxon>Anthemideae</taxon>
        <taxon>Anthemidinae</taxon>
        <taxon>Tanacetum</taxon>
    </lineage>
</organism>
<comment type="caution">
    <text evidence="2">The sequence shown here is derived from an EMBL/GenBank/DDBJ whole genome shotgun (WGS) entry which is preliminary data.</text>
</comment>
<name>A0ABQ5FWM7_9ASTR</name>
<gene>
    <name evidence="2" type="ORF">Tco_1018725</name>
</gene>
<feature type="domain" description="F-box associated beta-propeller type 1" evidence="1">
    <location>
        <begin position="10"/>
        <end position="197"/>
    </location>
</feature>
<dbReference type="Pfam" id="PF07734">
    <property type="entry name" value="FBA_1"/>
    <property type="match status" value="1"/>
</dbReference>
<proteinExistence type="predicted"/>
<reference evidence="2" key="2">
    <citation type="submission" date="2022-01" db="EMBL/GenBank/DDBJ databases">
        <authorList>
            <person name="Yamashiro T."/>
            <person name="Shiraishi A."/>
            <person name="Satake H."/>
            <person name="Nakayama K."/>
        </authorList>
    </citation>
    <scope>NUCLEOTIDE SEQUENCE</scope>
</reference>
<dbReference type="NCBIfam" id="TIGR01640">
    <property type="entry name" value="F_box_assoc_1"/>
    <property type="match status" value="1"/>
</dbReference>
<dbReference type="InterPro" id="IPR006527">
    <property type="entry name" value="F-box-assoc_dom_typ1"/>
</dbReference>
<protein>
    <submittedName>
        <fullName evidence="2">F-box domain-containing protein</fullName>
    </submittedName>
</protein>
<evidence type="ECO:0000259" key="1">
    <source>
        <dbReference type="Pfam" id="PF07734"/>
    </source>
</evidence>
<keyword evidence="3" id="KW-1185">Reference proteome</keyword>